<reference evidence="1 2" key="1">
    <citation type="journal article" date="2022" name="New Phytol.">
        <title>Ecological generalism drives hyperdiversity of secondary metabolite gene clusters in xylarialean endophytes.</title>
        <authorList>
            <person name="Franco M.E.E."/>
            <person name="Wisecaver J.H."/>
            <person name="Arnold A.E."/>
            <person name="Ju Y.M."/>
            <person name="Slot J.C."/>
            <person name="Ahrendt S."/>
            <person name="Moore L.P."/>
            <person name="Eastman K.E."/>
            <person name="Scott K."/>
            <person name="Konkel Z."/>
            <person name="Mondo S.J."/>
            <person name="Kuo A."/>
            <person name="Hayes R.D."/>
            <person name="Haridas S."/>
            <person name="Andreopoulos B."/>
            <person name="Riley R."/>
            <person name="LaButti K."/>
            <person name="Pangilinan J."/>
            <person name="Lipzen A."/>
            <person name="Amirebrahimi M."/>
            <person name="Yan J."/>
            <person name="Adam C."/>
            <person name="Keymanesh K."/>
            <person name="Ng V."/>
            <person name="Louie K."/>
            <person name="Northen T."/>
            <person name="Drula E."/>
            <person name="Henrissat B."/>
            <person name="Hsieh H.M."/>
            <person name="Youens-Clark K."/>
            <person name="Lutzoni F."/>
            <person name="Miadlikowska J."/>
            <person name="Eastwood D.C."/>
            <person name="Hamelin R.C."/>
            <person name="Grigoriev I.V."/>
            <person name="U'Ren J.M."/>
        </authorList>
    </citation>
    <scope>NUCLEOTIDE SEQUENCE [LARGE SCALE GENOMIC DNA]</scope>
    <source>
        <strain evidence="1 2">CBS 119005</strain>
    </source>
</reference>
<protein>
    <submittedName>
        <fullName evidence="1">Uncharacterized protein</fullName>
    </submittedName>
</protein>
<comment type="caution">
    <text evidence="1">The sequence shown here is derived from an EMBL/GenBank/DDBJ whole genome shotgun (WGS) entry which is preliminary data.</text>
</comment>
<sequence length="425" mass="49594">MELTPIMTRGKRRRLGLNKLFSAPLPKRRQSKSKHESKRESDPLKLTQSIKSKASLLENMIPLEIMEKIFWLSGPNANFPLASPLIGGLLSGRSTLQITFINAFEPTWDMEWDDIYWRAFPLRGLTGDPKLQSALLEQPWANISFILECWNIYVRRRAQQHEAIRAKGLKKRIKRKGLKLKKKYTLPLSFAYKKIWGEYPDGKPVDQLDRFKTRKFNCLANPEMIKQSFFDDYAAFRRIDDSKSKVYYFPPLFQSTYCHVHRETRIPDSLFTSLFDEESFQKLFWLVRGGALLTEDQTWEFTLEAFRRAVPEDWPRNGELNLPMVRLLRIIDGFQKWPTDCRKAEVSRLQKLIDDAPKTNGFEPLINKLGFISSQIATPRLFDLVTDPDVPWSPCRVPEALMPEKVVNDRGGYYAKRLKYVRGGH</sequence>
<organism evidence="1 2">
    <name type="scientific">Hypoxylon rubiginosum</name>
    <dbReference type="NCBI Taxonomy" id="110542"/>
    <lineage>
        <taxon>Eukaryota</taxon>
        <taxon>Fungi</taxon>
        <taxon>Dikarya</taxon>
        <taxon>Ascomycota</taxon>
        <taxon>Pezizomycotina</taxon>
        <taxon>Sordariomycetes</taxon>
        <taxon>Xylariomycetidae</taxon>
        <taxon>Xylariales</taxon>
        <taxon>Hypoxylaceae</taxon>
        <taxon>Hypoxylon</taxon>
    </lineage>
</organism>
<proteinExistence type="predicted"/>
<dbReference type="EMBL" id="MU393618">
    <property type="protein sequence ID" value="KAI4859693.1"/>
    <property type="molecule type" value="Genomic_DNA"/>
</dbReference>
<gene>
    <name evidence="1" type="ORF">F4820DRAFT_438987</name>
</gene>
<name>A0ACB9YL64_9PEZI</name>
<evidence type="ECO:0000313" key="1">
    <source>
        <dbReference type="EMBL" id="KAI4859693.1"/>
    </source>
</evidence>
<accession>A0ACB9YL64</accession>
<evidence type="ECO:0000313" key="2">
    <source>
        <dbReference type="Proteomes" id="UP001497700"/>
    </source>
</evidence>
<keyword evidence="2" id="KW-1185">Reference proteome</keyword>
<dbReference type="Proteomes" id="UP001497700">
    <property type="component" value="Unassembled WGS sequence"/>
</dbReference>